<dbReference type="InterPro" id="IPR009057">
    <property type="entry name" value="Homeodomain-like_sf"/>
</dbReference>
<reference evidence="1" key="1">
    <citation type="submission" date="2023-03" db="EMBL/GenBank/DDBJ databases">
        <title>Massive genome expansion in bonnet fungi (Mycena s.s.) driven by repeated elements and novel gene families across ecological guilds.</title>
        <authorList>
            <consortium name="Lawrence Berkeley National Laboratory"/>
            <person name="Harder C.B."/>
            <person name="Miyauchi S."/>
            <person name="Viragh M."/>
            <person name="Kuo A."/>
            <person name="Thoen E."/>
            <person name="Andreopoulos B."/>
            <person name="Lu D."/>
            <person name="Skrede I."/>
            <person name="Drula E."/>
            <person name="Henrissat B."/>
            <person name="Morin E."/>
            <person name="Kohler A."/>
            <person name="Barry K."/>
            <person name="LaButti K."/>
            <person name="Morin E."/>
            <person name="Salamov A."/>
            <person name="Lipzen A."/>
            <person name="Mereny Z."/>
            <person name="Hegedus B."/>
            <person name="Baldrian P."/>
            <person name="Stursova M."/>
            <person name="Weitz H."/>
            <person name="Taylor A."/>
            <person name="Grigoriev I.V."/>
            <person name="Nagy L.G."/>
            <person name="Martin F."/>
            <person name="Kauserud H."/>
        </authorList>
    </citation>
    <scope>NUCLEOTIDE SEQUENCE</scope>
    <source>
        <strain evidence="1">CBHHK067</strain>
    </source>
</reference>
<proteinExistence type="predicted"/>
<sequence>MAPGNRRHIPEEQKQLVVIMAHTMAPKDIAAATGIHRRTINRILETWRETGKCVRRPLELGRPRILTTFDVSFLEGLVLRTPHIYTFELQQALFVHTGLNFDKDTLRNALIRRGYTRKTVSGQFVYIYMISHCDEDISLSIGGHLRETKQIPS</sequence>
<comment type="caution">
    <text evidence="1">The sequence shown here is derived from an EMBL/GenBank/DDBJ whole genome shotgun (WGS) entry which is preliminary data.</text>
</comment>
<accession>A0AAD7GBU8</accession>
<dbReference type="SUPFAM" id="SSF46689">
    <property type="entry name" value="Homeodomain-like"/>
    <property type="match status" value="1"/>
</dbReference>
<protein>
    <recommendedName>
        <fullName evidence="3">Homeodomain-like protein</fullName>
    </recommendedName>
</protein>
<organism evidence="1 2">
    <name type="scientific">Mycena rosella</name>
    <name type="common">Pink bonnet</name>
    <name type="synonym">Agaricus rosellus</name>
    <dbReference type="NCBI Taxonomy" id="1033263"/>
    <lineage>
        <taxon>Eukaryota</taxon>
        <taxon>Fungi</taxon>
        <taxon>Dikarya</taxon>
        <taxon>Basidiomycota</taxon>
        <taxon>Agaricomycotina</taxon>
        <taxon>Agaricomycetes</taxon>
        <taxon>Agaricomycetidae</taxon>
        <taxon>Agaricales</taxon>
        <taxon>Marasmiineae</taxon>
        <taxon>Mycenaceae</taxon>
        <taxon>Mycena</taxon>
    </lineage>
</organism>
<name>A0AAD7GBU8_MYCRO</name>
<dbReference type="Proteomes" id="UP001221757">
    <property type="component" value="Unassembled WGS sequence"/>
</dbReference>
<dbReference type="EMBL" id="JARKIE010000090">
    <property type="protein sequence ID" value="KAJ7687119.1"/>
    <property type="molecule type" value="Genomic_DNA"/>
</dbReference>
<evidence type="ECO:0008006" key="3">
    <source>
        <dbReference type="Google" id="ProtNLM"/>
    </source>
</evidence>
<keyword evidence="2" id="KW-1185">Reference proteome</keyword>
<gene>
    <name evidence="1" type="ORF">B0H17DRAFT_939739</name>
</gene>
<dbReference type="AlphaFoldDB" id="A0AAD7GBU8"/>
<dbReference type="Pfam" id="PF13384">
    <property type="entry name" value="HTH_23"/>
    <property type="match status" value="1"/>
</dbReference>
<evidence type="ECO:0000313" key="1">
    <source>
        <dbReference type="EMBL" id="KAJ7687119.1"/>
    </source>
</evidence>
<evidence type="ECO:0000313" key="2">
    <source>
        <dbReference type="Proteomes" id="UP001221757"/>
    </source>
</evidence>